<keyword evidence="7" id="KW-1185">Reference proteome</keyword>
<accession>A0A0R2ANV7</accession>
<evidence type="ECO:0000256" key="2">
    <source>
        <dbReference type="ARBA" id="ARBA00022692"/>
    </source>
</evidence>
<evidence type="ECO:0000313" key="7">
    <source>
        <dbReference type="Proteomes" id="UP000052012"/>
    </source>
</evidence>
<gene>
    <name evidence="6" type="ORF">FD06_GL001168</name>
</gene>
<feature type="transmembrane region" description="Helical" evidence="5">
    <location>
        <begin position="102"/>
        <end position="125"/>
    </location>
</feature>
<dbReference type="GO" id="GO:0009403">
    <property type="term" value="P:toxin biosynthetic process"/>
    <property type="evidence" value="ECO:0007669"/>
    <property type="project" value="InterPro"/>
</dbReference>
<evidence type="ECO:0000256" key="3">
    <source>
        <dbReference type="ARBA" id="ARBA00022989"/>
    </source>
</evidence>
<keyword evidence="2 5" id="KW-0812">Transmembrane</keyword>
<dbReference type="AlphaFoldDB" id="A0A0R2ANV7"/>
<dbReference type="Pfam" id="PF02674">
    <property type="entry name" value="Colicin_V"/>
    <property type="match status" value="1"/>
</dbReference>
<evidence type="ECO:0008006" key="8">
    <source>
        <dbReference type="Google" id="ProtNLM"/>
    </source>
</evidence>
<feature type="transmembrane region" description="Helical" evidence="5">
    <location>
        <begin position="28"/>
        <end position="44"/>
    </location>
</feature>
<reference evidence="6 7" key="1">
    <citation type="journal article" date="2015" name="Genome Announc.">
        <title>Expanding the biotechnology potential of lactobacilli through comparative genomics of 213 strains and associated genera.</title>
        <authorList>
            <person name="Sun Z."/>
            <person name="Harris H.M."/>
            <person name="McCann A."/>
            <person name="Guo C."/>
            <person name="Argimon S."/>
            <person name="Zhang W."/>
            <person name="Yang X."/>
            <person name="Jeffery I.B."/>
            <person name="Cooney J.C."/>
            <person name="Kagawa T.F."/>
            <person name="Liu W."/>
            <person name="Song Y."/>
            <person name="Salvetti E."/>
            <person name="Wrobel A."/>
            <person name="Rasinkangas P."/>
            <person name="Parkhill J."/>
            <person name="Rea M.C."/>
            <person name="O'Sullivan O."/>
            <person name="Ritari J."/>
            <person name="Douillard F.P."/>
            <person name="Paul Ross R."/>
            <person name="Yang R."/>
            <person name="Briner A.E."/>
            <person name="Felis G.E."/>
            <person name="de Vos W.M."/>
            <person name="Barrangou R."/>
            <person name="Klaenhammer T.R."/>
            <person name="Caufield P.W."/>
            <person name="Cui Y."/>
            <person name="Zhang H."/>
            <person name="O'Toole P.W."/>
        </authorList>
    </citation>
    <scope>NUCLEOTIDE SEQUENCE [LARGE SCALE GENOMIC DNA]</scope>
    <source>
        <strain evidence="6 7">DSM 23829</strain>
    </source>
</reference>
<sequence>MILSLIIWIFLIFYLVRGYKLGLVHELLTLVGYLISWVIALIYANDFTNFIKIDKITSNHMLSNAISFFIIFILMWILVRWIKNFFKVVKVIPIVKRINALGGAIIALLISYMTVFLILNFALIIDNSEFNNQYNHSKTADFIVKQTPILSHELYKKWFQ</sequence>
<dbReference type="Proteomes" id="UP000052012">
    <property type="component" value="Unassembled WGS sequence"/>
</dbReference>
<dbReference type="GO" id="GO:0016020">
    <property type="term" value="C:membrane"/>
    <property type="evidence" value="ECO:0007669"/>
    <property type="project" value="UniProtKB-SubCell"/>
</dbReference>
<dbReference type="PANTHER" id="PTHR37306:SF1">
    <property type="entry name" value="COLICIN V PRODUCTION PROTEIN"/>
    <property type="match status" value="1"/>
</dbReference>
<name>A0A0R2ANV7_9LACO</name>
<keyword evidence="4 5" id="KW-0472">Membrane</keyword>
<dbReference type="InterPro" id="IPR003825">
    <property type="entry name" value="Colicin-V_CvpA"/>
</dbReference>
<dbReference type="STRING" id="1423781.FD06_GL001168"/>
<evidence type="ECO:0000256" key="1">
    <source>
        <dbReference type="ARBA" id="ARBA00004141"/>
    </source>
</evidence>
<keyword evidence="3 5" id="KW-1133">Transmembrane helix</keyword>
<proteinExistence type="predicted"/>
<evidence type="ECO:0000256" key="4">
    <source>
        <dbReference type="ARBA" id="ARBA00023136"/>
    </source>
</evidence>
<dbReference type="RefSeq" id="WP_056966042.1">
    <property type="nucleotide sequence ID" value="NZ_AYYQ01000027.1"/>
</dbReference>
<comment type="caution">
    <text evidence="6">The sequence shown here is derived from an EMBL/GenBank/DDBJ whole genome shotgun (WGS) entry which is preliminary data.</text>
</comment>
<organism evidence="6 7">
    <name type="scientific">Apilactobacillus ozensis DSM 23829 = JCM 17196</name>
    <dbReference type="NCBI Taxonomy" id="1423781"/>
    <lineage>
        <taxon>Bacteria</taxon>
        <taxon>Bacillati</taxon>
        <taxon>Bacillota</taxon>
        <taxon>Bacilli</taxon>
        <taxon>Lactobacillales</taxon>
        <taxon>Lactobacillaceae</taxon>
        <taxon>Apilactobacillus</taxon>
    </lineage>
</organism>
<protein>
    <recommendedName>
        <fullName evidence="8">Membrane ancor connecting MutS2 with cell-division Z-ring</fullName>
    </recommendedName>
</protein>
<comment type="subcellular location">
    <subcellularLocation>
        <location evidence="1">Membrane</location>
        <topology evidence="1">Multi-pass membrane protein</topology>
    </subcellularLocation>
</comment>
<dbReference type="PATRIC" id="fig|1423781.4.peg.1210"/>
<evidence type="ECO:0000256" key="5">
    <source>
        <dbReference type="SAM" id="Phobius"/>
    </source>
</evidence>
<dbReference type="PANTHER" id="PTHR37306">
    <property type="entry name" value="COLICIN V PRODUCTION PROTEIN"/>
    <property type="match status" value="1"/>
</dbReference>
<dbReference type="EMBL" id="AYYQ01000027">
    <property type="protein sequence ID" value="KRM68389.1"/>
    <property type="molecule type" value="Genomic_DNA"/>
</dbReference>
<dbReference type="OrthoDB" id="2143375at2"/>
<feature type="transmembrane region" description="Helical" evidence="5">
    <location>
        <begin position="65"/>
        <end position="82"/>
    </location>
</feature>
<evidence type="ECO:0000313" key="6">
    <source>
        <dbReference type="EMBL" id="KRM68389.1"/>
    </source>
</evidence>